<feature type="domain" description="DUF7507" evidence="2">
    <location>
        <begin position="4222"/>
        <end position="4332"/>
    </location>
</feature>
<feature type="domain" description="DUF7507" evidence="2">
    <location>
        <begin position="2942"/>
        <end position="3040"/>
    </location>
</feature>
<accession>A0A3N1ZWV7</accession>
<feature type="domain" description="DUF7507" evidence="2">
    <location>
        <begin position="5616"/>
        <end position="5716"/>
    </location>
</feature>
<dbReference type="PANTHER" id="PTHR34819:SF3">
    <property type="entry name" value="CELL SURFACE PROTEIN"/>
    <property type="match status" value="1"/>
</dbReference>
<dbReference type="Proteomes" id="UP000275749">
    <property type="component" value="Unassembled WGS sequence"/>
</dbReference>
<dbReference type="InterPro" id="IPR006626">
    <property type="entry name" value="PbH1"/>
</dbReference>
<feature type="domain" description="DUF7507" evidence="2">
    <location>
        <begin position="6210"/>
        <end position="6304"/>
    </location>
</feature>
<feature type="domain" description="DUF7507" evidence="2">
    <location>
        <begin position="5272"/>
        <end position="5371"/>
    </location>
</feature>
<dbReference type="InterPro" id="IPR055354">
    <property type="entry name" value="DUF7507"/>
</dbReference>
<evidence type="ECO:0000256" key="1">
    <source>
        <dbReference type="SAM" id="MobiDB-lite"/>
    </source>
</evidence>
<feature type="domain" description="DUF7507" evidence="2">
    <location>
        <begin position="5987"/>
        <end position="6081"/>
    </location>
</feature>
<feature type="domain" description="DUF7507" evidence="2">
    <location>
        <begin position="2225"/>
        <end position="2321"/>
    </location>
</feature>
<feature type="domain" description="DUF7507" evidence="2">
    <location>
        <begin position="6096"/>
        <end position="6190"/>
    </location>
</feature>
<feature type="domain" description="DUF7507" evidence="2">
    <location>
        <begin position="1544"/>
        <end position="1643"/>
    </location>
</feature>
<feature type="domain" description="DUF7507" evidence="2">
    <location>
        <begin position="4572"/>
        <end position="4675"/>
    </location>
</feature>
<dbReference type="GO" id="GO:0005975">
    <property type="term" value="P:carbohydrate metabolic process"/>
    <property type="evidence" value="ECO:0007669"/>
    <property type="project" value="UniProtKB-ARBA"/>
</dbReference>
<feature type="domain" description="DUF7507" evidence="2">
    <location>
        <begin position="3404"/>
        <end position="3502"/>
    </location>
</feature>
<feature type="domain" description="DUF7507" evidence="2">
    <location>
        <begin position="3178"/>
        <end position="3276"/>
    </location>
</feature>
<protein>
    <submittedName>
        <fullName evidence="3">Putative repeat protein (TIGR01451 family)</fullName>
    </submittedName>
</protein>
<feature type="region of interest" description="Disordered" evidence="1">
    <location>
        <begin position="6432"/>
        <end position="6487"/>
    </location>
</feature>
<organism evidence="3 4">
    <name type="scientific">Luteococcus japonicus</name>
    <dbReference type="NCBI Taxonomy" id="33984"/>
    <lineage>
        <taxon>Bacteria</taxon>
        <taxon>Bacillati</taxon>
        <taxon>Actinomycetota</taxon>
        <taxon>Actinomycetes</taxon>
        <taxon>Propionibacteriales</taxon>
        <taxon>Propionibacteriaceae</taxon>
        <taxon>Luteococcus</taxon>
    </lineage>
</organism>
<feature type="domain" description="DUF7507" evidence="2">
    <location>
        <begin position="1431"/>
        <end position="1531"/>
    </location>
</feature>
<feature type="domain" description="DUF7507" evidence="2">
    <location>
        <begin position="1883"/>
        <end position="1981"/>
    </location>
</feature>
<proteinExistence type="predicted"/>
<feature type="domain" description="DUF7507" evidence="2">
    <location>
        <begin position="5384"/>
        <end position="5482"/>
    </location>
</feature>
<feature type="domain" description="DUF7507" evidence="2">
    <location>
        <begin position="2340"/>
        <end position="2448"/>
    </location>
</feature>
<dbReference type="SMART" id="SM00710">
    <property type="entry name" value="PbH1"/>
    <property type="match status" value="11"/>
</dbReference>
<feature type="domain" description="DUF7507" evidence="2">
    <location>
        <begin position="3752"/>
        <end position="3856"/>
    </location>
</feature>
<feature type="domain" description="DUF7507" evidence="2">
    <location>
        <begin position="5734"/>
        <end position="5837"/>
    </location>
</feature>
<feature type="domain" description="DUF7507" evidence="2">
    <location>
        <begin position="4805"/>
        <end position="4913"/>
    </location>
</feature>
<feature type="domain" description="DUF7507" evidence="2">
    <location>
        <begin position="4345"/>
        <end position="4443"/>
    </location>
</feature>
<feature type="domain" description="DUF7507" evidence="2">
    <location>
        <begin position="1319"/>
        <end position="1418"/>
    </location>
</feature>
<dbReference type="InterPro" id="IPR051172">
    <property type="entry name" value="Chlamydia_OmcB"/>
</dbReference>
<feature type="region of interest" description="Disordered" evidence="1">
    <location>
        <begin position="4539"/>
        <end position="4577"/>
    </location>
</feature>
<feature type="domain" description="DUF7507" evidence="2">
    <location>
        <begin position="5038"/>
        <end position="5147"/>
    </location>
</feature>
<feature type="domain" description="DUF7507" evidence="2">
    <location>
        <begin position="4459"/>
        <end position="4558"/>
    </location>
</feature>
<feature type="domain" description="DUF7507" evidence="2">
    <location>
        <begin position="860"/>
        <end position="968"/>
    </location>
</feature>
<feature type="domain" description="DUF7507" evidence="2">
    <location>
        <begin position="6321"/>
        <end position="6415"/>
    </location>
</feature>
<name>A0A3N1ZWV7_9ACTN</name>
<feature type="domain" description="DUF7507" evidence="2">
    <location>
        <begin position="3872"/>
        <end position="3973"/>
    </location>
</feature>
<feature type="domain" description="DUF7507" evidence="2">
    <location>
        <begin position="2462"/>
        <end position="2555"/>
    </location>
</feature>
<feature type="domain" description="DUF7507" evidence="2">
    <location>
        <begin position="1205"/>
        <end position="1308"/>
    </location>
</feature>
<feature type="domain" description="DUF7507" evidence="2">
    <location>
        <begin position="5162"/>
        <end position="5259"/>
    </location>
</feature>
<dbReference type="Pfam" id="PF24346">
    <property type="entry name" value="DUF7507"/>
    <property type="match status" value="50"/>
</dbReference>
<dbReference type="EMBL" id="RKHG01000001">
    <property type="protein sequence ID" value="ROR55341.1"/>
    <property type="molecule type" value="Genomic_DNA"/>
</dbReference>
<feature type="domain" description="DUF7507" evidence="2">
    <location>
        <begin position="982"/>
        <end position="1079"/>
    </location>
</feature>
<comment type="caution">
    <text evidence="3">The sequence shown here is derived from an EMBL/GenBank/DDBJ whole genome shotgun (WGS) entry which is preliminary data.</text>
</comment>
<evidence type="ECO:0000313" key="3">
    <source>
        <dbReference type="EMBL" id="ROR55341.1"/>
    </source>
</evidence>
<feature type="region of interest" description="Disordered" evidence="1">
    <location>
        <begin position="2771"/>
        <end position="2790"/>
    </location>
</feature>
<dbReference type="NCBIfam" id="TIGR01451">
    <property type="entry name" value="B_ant_repeat"/>
    <property type="match status" value="37"/>
</dbReference>
<dbReference type="InterPro" id="IPR047589">
    <property type="entry name" value="DUF11_rpt"/>
</dbReference>
<evidence type="ECO:0000313" key="4">
    <source>
        <dbReference type="Proteomes" id="UP000275749"/>
    </source>
</evidence>
<feature type="compositionally biased region" description="Low complexity" evidence="1">
    <location>
        <begin position="2316"/>
        <end position="2333"/>
    </location>
</feature>
<feature type="domain" description="DUF7507" evidence="2">
    <location>
        <begin position="3639"/>
        <end position="3741"/>
    </location>
</feature>
<feature type="domain" description="DUF7507" evidence="2">
    <location>
        <begin position="3292"/>
        <end position="3387"/>
    </location>
</feature>
<feature type="domain" description="DUF7507" evidence="2">
    <location>
        <begin position="4691"/>
        <end position="4785"/>
    </location>
</feature>
<feature type="domain" description="DUF7507" evidence="2">
    <location>
        <begin position="3985"/>
        <end position="4068"/>
    </location>
</feature>
<feature type="domain" description="DUF7507" evidence="2">
    <location>
        <begin position="4106"/>
        <end position="4207"/>
    </location>
</feature>
<feature type="domain" description="DUF7507" evidence="2">
    <location>
        <begin position="641"/>
        <end position="735"/>
    </location>
</feature>
<reference evidence="3 4" key="1">
    <citation type="submission" date="2018-11" db="EMBL/GenBank/DDBJ databases">
        <title>Sequencing the genomes of 1000 actinobacteria strains.</title>
        <authorList>
            <person name="Klenk H.-P."/>
        </authorList>
    </citation>
    <scope>NUCLEOTIDE SEQUENCE [LARGE SCALE GENOMIC DNA]</scope>
    <source>
        <strain evidence="3 4">DSM 10546</strain>
    </source>
</reference>
<feature type="compositionally biased region" description="Pro residues" evidence="1">
    <location>
        <begin position="6437"/>
        <end position="6477"/>
    </location>
</feature>
<feature type="domain" description="DUF7507" evidence="2">
    <location>
        <begin position="1769"/>
        <end position="1870"/>
    </location>
</feature>
<feature type="region of interest" description="Disordered" evidence="1">
    <location>
        <begin position="2316"/>
        <end position="2341"/>
    </location>
</feature>
<feature type="domain" description="DUF7507" evidence="2">
    <location>
        <begin position="2684"/>
        <end position="2782"/>
    </location>
</feature>
<evidence type="ECO:0000259" key="2">
    <source>
        <dbReference type="Pfam" id="PF24346"/>
    </source>
</evidence>
<gene>
    <name evidence="3" type="ORF">EDD41_2604</name>
</gene>
<feature type="domain" description="DUF7507" evidence="2">
    <location>
        <begin position="2000"/>
        <end position="2101"/>
    </location>
</feature>
<feature type="domain" description="DUF7507" evidence="2">
    <location>
        <begin position="2574"/>
        <end position="2673"/>
    </location>
</feature>
<feature type="domain" description="DUF7507" evidence="2">
    <location>
        <begin position="745"/>
        <end position="846"/>
    </location>
</feature>
<feature type="domain" description="DUF7507" evidence="2">
    <location>
        <begin position="3059"/>
        <end position="3161"/>
    </location>
</feature>
<feature type="domain" description="DUF7507" evidence="2">
    <location>
        <begin position="5858"/>
        <end position="5969"/>
    </location>
</feature>
<feature type="domain" description="DUF7507" evidence="2">
    <location>
        <begin position="5503"/>
        <end position="5603"/>
    </location>
</feature>
<dbReference type="PANTHER" id="PTHR34819">
    <property type="entry name" value="LARGE CYSTEINE-RICH PERIPLASMIC PROTEIN OMCB"/>
    <property type="match status" value="1"/>
</dbReference>
<feature type="domain" description="DUF7507" evidence="2">
    <location>
        <begin position="2115"/>
        <end position="2213"/>
    </location>
</feature>
<sequence>MHLCSGEYRSVIVVVSPLRRRLYLLLALVLAASVAVVAPVDALTITPLTNTVNQQVHGDYILAGNGVLTCSGTNCQSLLSGSSTIANDNNKMVYTGAQTGMLNSSQAAITVPTGAKVVRARLLWAGSMGTSVPQRTWSDGQYTYPVYGAPTTQRSCSPNVGTDYYGNYTGPTTSATLPTGSPATTTPKLVVNGVTTTVGVSNYKNDVGLVDESAEYYSAWSDVTSVFANIPTGSAQTITVGNVWAPTGNNCMGGWSIQVVYDYGEYVPGNANSVMRQIYSYDGMVRESLGDVTSVPLSGFAVQGTGARAGFVSYEGDMSINQDYARYSDPTTAEYALANPQAGGATNNMFVSYADGAVPFKTTDGLSKTSTNFYNGSVDARSVNLPGLVTGDTSFTLKLGTNMDSYLLQNVTVSVPLADITLLKTASNGEEDQAIAPGATPNFRMTIYNSGSAPLQNLSVSDAQAPGCARTTSQMLTILSASGYTNGQIPGGGSVTYSCSGSPTSSSFTNSATVSAKTLDGAVLVDKSDTAGVQVASWKLSKTPKTPDVPKGTDVIWVIKVENTGGADIHDITVSDPSTPSCTKTVPLVEAGKTLTYECTATVNDTTTNTISATGTGKATQGAKLTVPMTATAEGTVLVSAVDVTKTVDKAIVGVGEKATFTFVVKNTGTATLDTVALKDPDFPSCDQANVGPLAPGASKTVTCTVTPFTQAAGATLTNHVTATGTPPSGLKVTDTAEVDVNNKALEVTKKATSTDVNANSILDMGDQVNYTFTVTNTGSSQLTGITVGDPLLAGASITCTPTALAVGATATCTASKPYTVTQANVDAGTLKNTATATGTAPDNSTTAGTATLTLTPVAQPAVTIAKTASPTTVSAVGTVVNYTFTITNSGNTTLTGVTPADPLAGLSALTCRTAADAAVTLPTTLAPKAVLTCTASRSTTQADLNAGSVVNTATVTATGPTGTKVNDSASATVVATQRKTMEVTKAADKTIFSTVGEVVSYTFTTTNTGNVVLSGVQMTDPMTRLANRTCTPAQPAVLQPGEKVTCTGSLTVTQADIDGGAIVNTVSATANPPSGAALSGSATWTVAPAPSAGLTLAKVPSRDAITAAGQAVTYTFTATNTGNTTMNNVRIADPMAGLAMGTCTPAAGSSLAPGAKMVCTASYTSTQADVDAGRILNTAIATATDSHGQNLSVPATATVTATPAPAIKLTKSASPATVNAFGQQVTYTFAVQNTGNVTLRSLALTDKLTGLSAITCTPTALGGSLAPGATTTCTATRSTTQADLNAGAVNNTATATGTPPAGAAVTSTSAAKVTATQNPSFTVAKSANPLEVTAAGQRITYSIVVTNDGNVALSNLRVSDPKITTLTCTPTAAGATLQPGASTACTGSYTATQTDVNSGAINNTATATLASPTGVDTSNTASAVVTSSRTPALAIDKTGSTASYAAVGDTIAYTITATNSGNVTMNQVQVTDSMFPSAQLVCSPTVPATLQPGQKVTCTATRTTTQADLDRGTLPNTATARGTSATGTTAEVSDDFVAAATQTPAITLAKTPNPTTINSAGRPIDYTIVLTNSGNVSVTNAQISDPKFASFTSCTPALGSKLAPGATMTCSGTYTSTQADVDAGSILNTARGTAVGPTNTALSTTATAVVEVTRSPALSLQKSAAPTRVGTVGQVVTYSFQVTNTGNVTATSLSISDPLPGLSAVNCPVTTLAPGATTTCTATRATTQADLNLASGRIDNTATASAKDPAGATVISPSASATVTMNQSPKLAVTKTASPTTVTAVGDPVTYTIVVTNSGNVDATNVRVDDSLIDAALVSCSPAQGGTLAPRATMTCTATRATTQADLDSGKAVNIATATAIAPNGQPITPAQGTATVDATRSPKVTIDKSSTTTLASAVGQTVQYSYLVTNTGNVTLASLAVTDPHHGLSGINCGGTTSLAPGASATCVATYSVTQADLNAGAVTNTGKAFLEAPGGDNANPADNITATDSLVIPSEQKPALDFLKKANVATYSAAGRVVTYSFAVTNSGNVDVTNVRVADPHTGLSALTCTPAQGSTLAPRATMNCTATYTTTQADLDRMSIANTATATATAPDGSTLSRTGQVTITATLDSKLDLNKTPSPPTITAAGQRITYTFVATNTGNSTLRDVTVTDTDLAGLSAISCDTTTLAPGAKATCTANYTATQADVDRGSIPNSASVAGTDPAGTAVNATAKANVTVPQRPELTLDKAASLTAVDQVGQRIDYTFTVTNSGNVTVNALTVTDPMKGLSAPVCAQTSLTPGASTTCTASYTTTQSDLDNGGITNKASVTGTTATSATVPPATDTVTVPATQDSQGSFTKTASPLTYSQVGDEITYTLRATNTGNVTSGGVLIKDPTIATRVASLSCSIHSGDGTRLRDGNGAVSLAPGEYKECLATISATQADLNAGSFTNTANVNATRPDGTPMPTLTDDAVVTAEQAPAMTFTKSADTQTYSRVGQSIGYTFLLANTGNVEITNAQVSDPRIPAAELSCTPALGSTLQPKTSMTCSGSYKVTQADLDAQRIVNTATGTARGGGQDLSQDGTATVTADLAPAISLTKSAAPNPVAKAGDVVTYSFVVGNVGNVTLHDVGVADPLQGLSAVSCPVNTLAPGATTTCTATMRVTPAQMDAGQVNNTATATGTDVTGTTVTKTGSAVLRTTQSPKLDVTKTASPTTVSTVGDQVTYTFVVTNSGNVTVNDLALTDPMFTPQAITCPATSLAPGASTTCTRTWTVTQAQVDAGTFTNTATATGTTATGAPVPPASGKATVTSQADPSWTFVKTADHDQVSVIGDTVTYTLVVTNTGNVTLRNVFMSDPRVADPATSRLFDCYVLNADGSRAVDAPGAIDLLPGQQKVCHGSKTFGQADFEVPDPNTATEGIDWPNQGYVNAVTPDGSKLPTLYSSPSDGAPAGPTTVYLNPAPDFKMTKSADAQRYSRVGQVINYTIDATNTGNVALNNVTITDKKLAEATFQCTPAMGSTLQPGATMTCSGAYTVTQADIDAGSITNEAVGHGTNNQGVQHDASAASVLTVIYFGQTGMMLEKSAEPRTVARVGDQVTYSFVVTNLGTGQITDLTVADPMITNAGGTVSCPATTLDGSPDADNPSQMTCTATYTVTQDDIDDRGFTNTATATGETINGGVTQQLSSEATAKVSANHAPELSLTKTATPADASVDAAGDLVNYSFVVTNTGNVALTGVTLTDPLPGLSVPSCPKTALEPLEAMTCTGTLTVSQGQLDGGSITNKASVQGVDADGQPAIANATATVRTAPVAKIEFTKTADKTEINVVGESVVYTFTEKNVGNTTVYGWNLTEGLPGRLTSISCTPEVTNLAPGETRTCTGILTVSQADLDAGAIINTASVSTVLADGAPGPTATSGVTVPAVPKPGLRVIKTVDLTEFASVGQVLDYNIVVENTGNLSVDDVQLTESLTDGMGALSCSPALGGTLASGETMTCHVSKTVSQADLDAQRVVNVATATGSTSLGGLTQPSNEAVSVAKLSPAINVVKNVNPSSAGTKGTEITYTFDVTNTGNVALSDLQVSDQFTNLGGGATLSVSCPQTTVPAGRTVQCTASYTLTQDDIDAARPAEGKGLENTAMATATDVAGTDVTDEDSSKVVINLAPEIVVDKSVTPQNFSAVGDVLDYTITVTNTGNVSVIAGQMSDPLLTRTRPDGTVTCDYQLAPGKVATCTGSYTVTQQDLDYGRVPNTATATATDTAGTPVRAQDSVQATAVKKPAMTLDKSVDPGTVTAVGQTVTYTMAATNTGNVTLSNVFLSDPLPGLSLPLQCTITAPDGSTRAGSGPVSLAPGEVETCTATRSATQADIDAGSVTNTAKVVADGLTPVTDQATVTATQQPGLTTTKTVDQANYSAVDQVLTYFIGVTNTGNTTVKNVQLAESIPTEQVTCSPALGSSLVSGETMHCTVTHKVTQADLDATQISNIATASGTDPNGQTVTAPSGPAVSTADLAPALTVSKVGSPASVSVVGEAITWTVIVKNTGNATLEDITLADSLAGLSAFTCDSTSPYSLAPGKELTCTATSVVTQDQINAADETATPPVGVENHVDVTAHDANDTPAEGSADSHVGVQQEPAVTLDKSVSPGTFDGPGQTATYTLVITNTGNVALTDLTLADPLPRLSTIVCDTPLAGATLAPGGRITCTATRDSLQLAVDLGRITNTATVTASDPDRSTTVSAQDNAVLTAVQRPSMTLTKSADVEEVHADGDVVTYTMVMTNTGNVTLESVYVGDPKVDAGSYVCSITSAAGTVQGGVSGASVEPGGTKKCTGTHTVTQADLDAGSILNVAEVTAITRTGTTLAEDSNPVVVDAVQEPAIKLVKTASPARVAAAGDTVSYAFMITNIGTTSLDAIMLEDPMPGLSAFDCDEPLGGRLAPQEEMHCTATRQVTADEMNLATIENTATVTGTVPGAGGTISSPSTATVIPIHNPSLSLNKSHDVAAVTAAGDPVTYTFTVTNTGNIEVTDVAVEDPLLGSAPITCQATTLAVGASTACTGRYTATQADLDRGRISNNATVTGTDPVGGDPVTPGTDSDEVPAPQSSSLEIAKTPVSAGPLALGDPGEFRIVVTNSGNTTVADVKVSEDEFLYPGTTLSCLPAQGSSLAPQETMTCKAVRITGQDAIDFGELDNRAGVVGTDPNGNPVEATSDEVSIPTVEGTFDVEFAKTASAETVTRVGEQVTYTMVARNTGTKTLFAADIVDESLPGLSTPSCDFGAPDDLRPGATFTCTATYTVTQGDLDHGRIDNIATLDGYVSGSEAYDHTELTADATVTADAAPRLDLTKTVDHTTVRAAGDPLVYTMTLRNGGNATARQATITDKLPGLGALQCVRADGSAVTLPVDLAPGEAVTCQANHAVTQPDIDFGAVVNSATAGATTPQGDPVTSPPASTTVLANSDPGLRVEKTTSTTLVQRVGEVVPFTITATNTGNVTVANVQVADSLPLDAALDCSPALGSSLQPQQTMTCTGSYTVVHADLEASGMTNVATVSGTDPSGAAVAGEGAVHVPALYNPELDFTKQVSGPENWVAGDTLEYTFHVQNVGNMGARYVNAVDTMADISAMTCVLDGTDIVVPQNYDVPMQPGMGATCKATYTVKQSDVDRGFVTNTATLNAKEVTGQPYPTEVASAITRSAHTASLRLDKTASLDQITAAGQRVDYFVDITNTGQLTVSGGQITDALPGLSGITCDGYELEPGGVTHCRANYVVTQADMDRGELVNTAQITARDRHGNPVEPSADTVRLPVVGAPELAVTKQARSSEVTRAGETVDFSVVVTNTGTVSAHDVEMTDNSATTTGCDLKAPVVLAPGTSMTCTVQHVVTQAEINAGQVVNVATATAKTPTGESVDPATGSATVPAQRQPELVLDKAASPATFDTLGQQVTYTFTTTNTGNTTLENVRVDDQIDGLSALTCTPLQGSALDPGQKQTCTATRAVIQADLDRGLVANSATTTAENVVGNPDDPADDISSTDTAKVTSVGTPALSLTKAADLTEVTTRADVITYTFVAKNTGNVTIHDVVVSDPKTGQGMTPIQCPSTVLAPQQSMTCKATFTAAQIDLDRGSIPNTATVAGLDPWGQAVTPAEGSTTVGVVQQPAFGLTKTADHTLVTNAGERVLYTFIGTNSGNVTLRGVTISDPLPGLGTMDCYPQMPAELPPGERVLCRAWYSVTQADLDAGSLLNTATLKGNDPAGTALDPVTDDETIVTVPADVKMGLTKTVDATELTAAGQQLTYTFELANTGNQTLSDVVLSDELAGLGAITCTDAAGTSRPMPDAQAPLSLAPGEKRTCAADYTVTQADIDRGELYNVATLNATQGGTALEPLRADRRLLGTRTLGLDVEKAASASKVTAAGDRVTWTFSLTNTGTVTATDLRLADTMEGLGNPACTVDGQNVEATLVDGVLSLPGTSLAPGQLATCTADYAVTQADIDRGSLSNTVVASGGTPGGPADDKDTVTVPVEPTHTVGFTKTADKTVVEPGEVLTYTFTMTNDGTATATVSALSDPMPGLSTPVCETPLPAVLAPGASNVCHASYTVWRQDAEIGTVTNGAHIKASDPLGTEIPTDPVSVVTPVTPSPAATLAKTAVLVDGNGDVVGSVGETVNYTITMTNTGDVSLRGATITDPMLPSLTCAPALTEPLAPDAVRTCTGSHVITEQEAKARQVRNVATLASPQLPEPVTGEAVLETSPSVSITLTKSPNLDDTNGDGVGSLGEKITYTLAVTNNGDVAVPGLTVTDAMLPDLTCTPGQDEPLAPGQTRTCTGVHEVTRADIQAGQVVNRAQASSELTGTIWSPTVVVPAKGQPGATLVKTASDASGDGVGTVGETITWTITLTNTGDLPLTDAVVTDPMLGDSLTCTSAQDQPLLAGAARVCTGTHVVSPEEAAAGSLVNTATLHSPSTPDVPPATAIVTTRVDEPEPTPTPTPSVPAPSPSVPAPSPSVPAPSPSAPAPSPTTPAPQPIASTGSPVPPWLPIAGLLLTLSGIMLIARKNKENS</sequence>
<feature type="domain" description="DUF7507" evidence="2">
    <location>
        <begin position="4926"/>
        <end position="5026"/>
    </location>
</feature>
<dbReference type="Gene3D" id="2.60.40.10">
    <property type="entry name" value="Immunoglobulins"/>
    <property type="match status" value="6"/>
</dbReference>
<feature type="domain" description="DUF7507" evidence="2">
    <location>
        <begin position="1656"/>
        <end position="1756"/>
    </location>
</feature>
<feature type="domain" description="DUF7507" evidence="2">
    <location>
        <begin position="1093"/>
        <end position="1192"/>
    </location>
</feature>
<feature type="domain" description="DUF7507" evidence="2">
    <location>
        <begin position="3518"/>
        <end position="3629"/>
    </location>
</feature>
<dbReference type="InterPro" id="IPR013783">
    <property type="entry name" value="Ig-like_fold"/>
</dbReference>
<feature type="domain" description="DUF7507" evidence="2">
    <location>
        <begin position="2796"/>
        <end position="2891"/>
    </location>
</feature>